<reference evidence="1" key="1">
    <citation type="submission" date="2021-01" db="EMBL/GenBank/DDBJ databases">
        <authorList>
            <person name="Lovell J.T."/>
            <person name="Bentley N."/>
            <person name="Bhattarai G."/>
            <person name="Jenkins J.W."/>
            <person name="Sreedasyam A."/>
            <person name="Alarcon Y."/>
            <person name="Bock C."/>
            <person name="Boston L."/>
            <person name="Carlson J."/>
            <person name="Cervantes K."/>
            <person name="Clermont K."/>
            <person name="Krom N."/>
            <person name="Kubenka K."/>
            <person name="Mamidi S."/>
            <person name="Mattison C."/>
            <person name="Monteros M."/>
            <person name="Pisani C."/>
            <person name="Plott C."/>
            <person name="Rajasekar S."/>
            <person name="Rhein H.S."/>
            <person name="Rohla C."/>
            <person name="Song M."/>
            <person name="Hilaire R.S."/>
            <person name="Shu S."/>
            <person name="Wells L."/>
            <person name="Wang X."/>
            <person name="Webber J."/>
            <person name="Heerema R.J."/>
            <person name="Klein P."/>
            <person name="Conner P."/>
            <person name="Grauke L."/>
            <person name="Grimwood J."/>
            <person name="Schmutz J."/>
            <person name="Randall J.J."/>
        </authorList>
    </citation>
    <scope>NUCLEOTIDE SEQUENCE</scope>
    <source>
        <tissue evidence="1">Leaf</tissue>
    </source>
</reference>
<sequence length="75" mass="8249">MIYCTSTSYIWLQHSPLPSHGFSSALVSHLITHPSRLSSSLIVPRVLSTSNIAMGNAPDASMDTAQRRLMFDDET</sequence>
<protein>
    <submittedName>
        <fullName evidence="1">Uncharacterized protein</fullName>
    </submittedName>
</protein>
<dbReference type="AlphaFoldDB" id="A0A922JRS8"/>
<proteinExistence type="predicted"/>
<organism evidence="1 2">
    <name type="scientific">Carya illinoinensis</name>
    <name type="common">Pecan</name>
    <dbReference type="NCBI Taxonomy" id="32201"/>
    <lineage>
        <taxon>Eukaryota</taxon>
        <taxon>Viridiplantae</taxon>
        <taxon>Streptophyta</taxon>
        <taxon>Embryophyta</taxon>
        <taxon>Tracheophyta</taxon>
        <taxon>Spermatophyta</taxon>
        <taxon>Magnoliopsida</taxon>
        <taxon>eudicotyledons</taxon>
        <taxon>Gunneridae</taxon>
        <taxon>Pentapetalae</taxon>
        <taxon>rosids</taxon>
        <taxon>fabids</taxon>
        <taxon>Fagales</taxon>
        <taxon>Juglandaceae</taxon>
        <taxon>Carya</taxon>
    </lineage>
</organism>
<gene>
    <name evidence="1" type="ORF">I3842_05G206200</name>
</gene>
<dbReference type="Proteomes" id="UP000811246">
    <property type="component" value="Chromosome 5"/>
</dbReference>
<evidence type="ECO:0000313" key="1">
    <source>
        <dbReference type="EMBL" id="KAG6714517.1"/>
    </source>
</evidence>
<evidence type="ECO:0000313" key="2">
    <source>
        <dbReference type="Proteomes" id="UP000811246"/>
    </source>
</evidence>
<comment type="caution">
    <text evidence="1">The sequence shown here is derived from an EMBL/GenBank/DDBJ whole genome shotgun (WGS) entry which is preliminary data.</text>
</comment>
<name>A0A922JRS8_CARIL</name>
<dbReference type="EMBL" id="CM031829">
    <property type="protein sequence ID" value="KAG6714517.1"/>
    <property type="molecule type" value="Genomic_DNA"/>
</dbReference>
<accession>A0A922JRS8</accession>